<evidence type="ECO:0000256" key="2">
    <source>
        <dbReference type="ARBA" id="ARBA00022741"/>
    </source>
</evidence>
<sequence length="485" mass="53782">MNLIFFSARATYRYFSSKATRKGATCYPPTSKIKEKGFDILYSKPKRGGIKWNQEQLQVLDAISKGKSVFVTGSAGTGKTLLVQHIIKLLRKVHGRSGVYVTASTGIAACALNGCTLHSFAGIGLGEASAEELLHKVNSNRTALRRWKEAKVLIIDEISLISGEVFDKLEFIARKIRSEPGSHGEMIWGGIQLVGSGDFHQLPPIFDNNTNKFAFEASSWNMVFDMQIDLTAVFRQSDPRLIKLLRGIRTGTYDSEDLKLLESRCSDLEADPLAVKLFPRTDDVDRVNRMHLESLHKDLIGYRAFDSGIWKEGLRTGIAPDYVELCVGARVMLTKNLDSRGKLVNGAAGTVVSFEFVTGIDKTLGTNWLPVVKFDFGSDELIIGPETWELTDGREKVATRKQIPLILAWALSVHKSQGMTINSLSTNLNRSFGYGMVYVALSRVKTLEGLHLSSFDPGKIMVHPKVLKFYGSLGNQQDQNICVQK</sequence>
<keyword evidence="3 10" id="KW-0227">DNA damage</keyword>
<comment type="cofactor">
    <cofactor evidence="10">
        <name>Mg(2+)</name>
        <dbReference type="ChEBI" id="CHEBI:18420"/>
    </cofactor>
</comment>
<comment type="subcellular location">
    <subcellularLocation>
        <location evidence="1">Plastid</location>
    </subcellularLocation>
</comment>
<dbReference type="AlphaFoldDB" id="A0A328D4Q7"/>
<keyword evidence="10" id="KW-0233">DNA recombination</keyword>
<evidence type="ECO:0000256" key="5">
    <source>
        <dbReference type="ARBA" id="ARBA00022806"/>
    </source>
</evidence>
<proteinExistence type="inferred from homology"/>
<dbReference type="SMART" id="SM00382">
    <property type="entry name" value="AAA"/>
    <property type="match status" value="1"/>
</dbReference>
<dbReference type="GO" id="GO:0005524">
    <property type="term" value="F:ATP binding"/>
    <property type="evidence" value="ECO:0007669"/>
    <property type="project" value="UniProtKB-KW"/>
</dbReference>
<dbReference type="InterPro" id="IPR003593">
    <property type="entry name" value="AAA+_ATPase"/>
</dbReference>
<dbReference type="InterPro" id="IPR051055">
    <property type="entry name" value="PIF1_helicase"/>
</dbReference>
<evidence type="ECO:0000256" key="7">
    <source>
        <dbReference type="ARBA" id="ARBA00023125"/>
    </source>
</evidence>
<dbReference type="EC" id="5.6.2.3" evidence="10"/>
<evidence type="ECO:0000256" key="9">
    <source>
        <dbReference type="ARBA" id="ARBA00023235"/>
    </source>
</evidence>
<keyword evidence="5 10" id="KW-0347">Helicase</keyword>
<comment type="catalytic activity">
    <reaction evidence="10">
        <text>ATP + H2O = ADP + phosphate + H(+)</text>
        <dbReference type="Rhea" id="RHEA:13065"/>
        <dbReference type="ChEBI" id="CHEBI:15377"/>
        <dbReference type="ChEBI" id="CHEBI:15378"/>
        <dbReference type="ChEBI" id="CHEBI:30616"/>
        <dbReference type="ChEBI" id="CHEBI:43474"/>
        <dbReference type="ChEBI" id="CHEBI:456216"/>
        <dbReference type="EC" id="5.6.2.3"/>
    </reaction>
</comment>
<dbReference type="InterPro" id="IPR049163">
    <property type="entry name" value="Pif1-like_2B_dom"/>
</dbReference>
<organism evidence="12 13">
    <name type="scientific">Cuscuta australis</name>
    <dbReference type="NCBI Taxonomy" id="267555"/>
    <lineage>
        <taxon>Eukaryota</taxon>
        <taxon>Viridiplantae</taxon>
        <taxon>Streptophyta</taxon>
        <taxon>Embryophyta</taxon>
        <taxon>Tracheophyta</taxon>
        <taxon>Spermatophyta</taxon>
        <taxon>Magnoliopsida</taxon>
        <taxon>eudicotyledons</taxon>
        <taxon>Gunneridae</taxon>
        <taxon>Pentapetalae</taxon>
        <taxon>asterids</taxon>
        <taxon>lamiids</taxon>
        <taxon>Solanales</taxon>
        <taxon>Convolvulaceae</taxon>
        <taxon>Cuscuteae</taxon>
        <taxon>Cuscuta</taxon>
        <taxon>Cuscuta subgen. Grammica</taxon>
        <taxon>Cuscuta sect. Cleistogrammica</taxon>
    </lineage>
</organism>
<keyword evidence="9" id="KW-0413">Isomerase</keyword>
<evidence type="ECO:0000256" key="4">
    <source>
        <dbReference type="ARBA" id="ARBA00022801"/>
    </source>
</evidence>
<evidence type="ECO:0000256" key="1">
    <source>
        <dbReference type="ARBA" id="ARBA00004474"/>
    </source>
</evidence>
<dbReference type="Pfam" id="PF21530">
    <property type="entry name" value="Pif1_2B_dom"/>
    <property type="match status" value="1"/>
</dbReference>
<name>A0A328D4Q7_9ASTE</name>
<keyword evidence="4 10" id="KW-0378">Hydrolase</keyword>
<reference evidence="12 13" key="1">
    <citation type="submission" date="2018-06" db="EMBL/GenBank/DDBJ databases">
        <title>The Genome of Cuscuta australis (Dodder) Provides Insight into the Evolution of Plant Parasitism.</title>
        <authorList>
            <person name="Liu H."/>
        </authorList>
    </citation>
    <scope>NUCLEOTIDE SEQUENCE [LARGE SCALE GENOMIC DNA]</scope>
    <source>
        <strain evidence="13">cv. Yunnan</strain>
        <tissue evidence="12">Vines</tissue>
    </source>
</reference>
<keyword evidence="8 10" id="KW-0234">DNA repair</keyword>
<evidence type="ECO:0000256" key="10">
    <source>
        <dbReference type="RuleBase" id="RU363044"/>
    </source>
</evidence>
<comment type="similarity">
    <text evidence="10">Belongs to the helicase family.</text>
</comment>
<dbReference type="InterPro" id="IPR027417">
    <property type="entry name" value="P-loop_NTPase"/>
</dbReference>
<protein>
    <recommendedName>
        <fullName evidence="10">ATP-dependent DNA helicase</fullName>
        <ecNumber evidence="10">5.6.2.3</ecNumber>
    </recommendedName>
</protein>
<dbReference type="CDD" id="cd18037">
    <property type="entry name" value="DEXSc_Pif1_like"/>
    <property type="match status" value="1"/>
</dbReference>
<gene>
    <name evidence="12" type="ORF">DM860_015274</name>
</gene>
<dbReference type="SUPFAM" id="SSF52540">
    <property type="entry name" value="P-loop containing nucleoside triphosphate hydrolases"/>
    <property type="match status" value="2"/>
</dbReference>
<keyword evidence="7" id="KW-0238">DNA-binding</keyword>
<dbReference type="Gene3D" id="3.40.50.300">
    <property type="entry name" value="P-loop containing nucleotide triphosphate hydrolases"/>
    <property type="match status" value="1"/>
</dbReference>
<dbReference type="CDD" id="cd18809">
    <property type="entry name" value="SF1_C_RecD"/>
    <property type="match status" value="1"/>
</dbReference>
<evidence type="ECO:0000256" key="3">
    <source>
        <dbReference type="ARBA" id="ARBA00022763"/>
    </source>
</evidence>
<dbReference type="EMBL" id="NQVE01000205">
    <property type="protein sequence ID" value="RAL38913.1"/>
    <property type="molecule type" value="Genomic_DNA"/>
</dbReference>
<evidence type="ECO:0000256" key="6">
    <source>
        <dbReference type="ARBA" id="ARBA00022840"/>
    </source>
</evidence>
<keyword evidence="6 10" id="KW-0067">ATP-binding</keyword>
<dbReference type="GO" id="GO:0009536">
    <property type="term" value="C:plastid"/>
    <property type="evidence" value="ECO:0007669"/>
    <property type="project" value="UniProtKB-SubCell"/>
</dbReference>
<dbReference type="GO" id="GO:0006310">
    <property type="term" value="P:DNA recombination"/>
    <property type="evidence" value="ECO:0007669"/>
    <property type="project" value="UniProtKB-KW"/>
</dbReference>
<dbReference type="GO" id="GO:0016887">
    <property type="term" value="F:ATP hydrolysis activity"/>
    <property type="evidence" value="ECO:0007669"/>
    <property type="project" value="RHEA"/>
</dbReference>
<keyword evidence="2 10" id="KW-0547">Nucleotide-binding</keyword>
<dbReference type="PANTHER" id="PTHR47642:SF5">
    <property type="entry name" value="ATP-DEPENDENT DNA HELICASE"/>
    <property type="match status" value="1"/>
</dbReference>
<dbReference type="PANTHER" id="PTHR47642">
    <property type="entry name" value="ATP-DEPENDENT DNA HELICASE"/>
    <property type="match status" value="1"/>
</dbReference>
<dbReference type="Proteomes" id="UP000249390">
    <property type="component" value="Unassembled WGS sequence"/>
</dbReference>
<dbReference type="InterPro" id="IPR010285">
    <property type="entry name" value="DNA_helicase_pif1-like_DEAD"/>
</dbReference>
<dbReference type="Pfam" id="PF05970">
    <property type="entry name" value="PIF1"/>
    <property type="match status" value="1"/>
</dbReference>
<dbReference type="GO" id="GO:0006281">
    <property type="term" value="P:DNA repair"/>
    <property type="evidence" value="ECO:0007669"/>
    <property type="project" value="UniProtKB-KW"/>
</dbReference>
<comment type="caution">
    <text evidence="12">The sequence shown here is derived from an EMBL/GenBank/DDBJ whole genome shotgun (WGS) entry which is preliminary data.</text>
</comment>
<keyword evidence="13" id="KW-1185">Reference proteome</keyword>
<evidence type="ECO:0000313" key="12">
    <source>
        <dbReference type="EMBL" id="RAL38913.1"/>
    </source>
</evidence>
<dbReference type="GO" id="GO:0043139">
    <property type="term" value="F:5'-3' DNA helicase activity"/>
    <property type="evidence" value="ECO:0007669"/>
    <property type="project" value="UniProtKB-EC"/>
</dbReference>
<dbReference type="GO" id="GO:0000723">
    <property type="term" value="P:telomere maintenance"/>
    <property type="evidence" value="ECO:0007669"/>
    <property type="project" value="InterPro"/>
</dbReference>
<evidence type="ECO:0000256" key="8">
    <source>
        <dbReference type="ARBA" id="ARBA00023204"/>
    </source>
</evidence>
<evidence type="ECO:0000313" key="13">
    <source>
        <dbReference type="Proteomes" id="UP000249390"/>
    </source>
</evidence>
<evidence type="ECO:0000259" key="11">
    <source>
        <dbReference type="SMART" id="SM00382"/>
    </source>
</evidence>
<accession>A0A328D4Q7</accession>
<feature type="domain" description="AAA+ ATPase" evidence="11">
    <location>
        <begin position="65"/>
        <end position="234"/>
    </location>
</feature>